<organism evidence="2 3">
    <name type="scientific">Streptosporangium fragile</name>
    <dbReference type="NCBI Taxonomy" id="46186"/>
    <lineage>
        <taxon>Bacteria</taxon>
        <taxon>Bacillati</taxon>
        <taxon>Actinomycetota</taxon>
        <taxon>Actinomycetes</taxon>
        <taxon>Streptosporangiales</taxon>
        <taxon>Streptosporangiaceae</taxon>
        <taxon>Streptosporangium</taxon>
    </lineage>
</organism>
<feature type="compositionally biased region" description="Basic and acidic residues" evidence="1">
    <location>
        <begin position="65"/>
        <end position="77"/>
    </location>
</feature>
<reference evidence="2 3" key="1">
    <citation type="journal article" date="2019" name="Int. J. Syst. Evol. Microbiol.">
        <title>The Global Catalogue of Microorganisms (GCM) 10K type strain sequencing project: providing services to taxonomists for standard genome sequencing and annotation.</title>
        <authorList>
            <consortium name="The Broad Institute Genomics Platform"/>
            <consortium name="The Broad Institute Genome Sequencing Center for Infectious Disease"/>
            <person name="Wu L."/>
            <person name="Ma J."/>
        </authorList>
    </citation>
    <scope>NUCLEOTIDE SEQUENCE [LARGE SCALE GENOMIC DNA]</scope>
    <source>
        <strain evidence="2 3">JCM 6242</strain>
    </source>
</reference>
<sequence length="77" mass="7675">MPYVRLSPDLPVSERSGREAVGPIKKTVGPVMRAVGPIGEAGEPVRGPTAAGAGAPVGGSTAAGLRKEPGRGDREDG</sequence>
<dbReference type="EMBL" id="BAAAVI010000058">
    <property type="protein sequence ID" value="GAA2896908.1"/>
    <property type="molecule type" value="Genomic_DNA"/>
</dbReference>
<accession>A0ABN3W732</accession>
<evidence type="ECO:0000256" key="1">
    <source>
        <dbReference type="SAM" id="MobiDB-lite"/>
    </source>
</evidence>
<comment type="caution">
    <text evidence="2">The sequence shown here is derived from an EMBL/GenBank/DDBJ whole genome shotgun (WGS) entry which is preliminary data.</text>
</comment>
<protein>
    <submittedName>
        <fullName evidence="2">Uncharacterized protein</fullName>
    </submittedName>
</protein>
<feature type="region of interest" description="Disordered" evidence="1">
    <location>
        <begin position="1"/>
        <end position="25"/>
    </location>
</feature>
<name>A0ABN3W732_9ACTN</name>
<dbReference type="Proteomes" id="UP001500831">
    <property type="component" value="Unassembled WGS sequence"/>
</dbReference>
<evidence type="ECO:0000313" key="2">
    <source>
        <dbReference type="EMBL" id="GAA2896908.1"/>
    </source>
</evidence>
<keyword evidence="3" id="KW-1185">Reference proteome</keyword>
<proteinExistence type="predicted"/>
<gene>
    <name evidence="2" type="ORF">GCM10010517_61930</name>
</gene>
<feature type="compositionally biased region" description="Low complexity" evidence="1">
    <location>
        <begin position="47"/>
        <end position="64"/>
    </location>
</feature>
<feature type="region of interest" description="Disordered" evidence="1">
    <location>
        <begin position="39"/>
        <end position="77"/>
    </location>
</feature>
<evidence type="ECO:0000313" key="3">
    <source>
        <dbReference type="Proteomes" id="UP001500831"/>
    </source>
</evidence>